<feature type="region of interest" description="Disordered" evidence="1">
    <location>
        <begin position="748"/>
        <end position="783"/>
    </location>
</feature>
<accession>A0A1D2M309</accession>
<evidence type="ECO:0000313" key="5">
    <source>
        <dbReference type="Proteomes" id="UP000094527"/>
    </source>
</evidence>
<dbReference type="Proteomes" id="UP000094527">
    <property type="component" value="Unassembled WGS sequence"/>
</dbReference>
<feature type="non-terminal residue" evidence="4">
    <location>
        <position position="783"/>
    </location>
</feature>
<dbReference type="Gene3D" id="1.10.340.70">
    <property type="match status" value="1"/>
</dbReference>
<dbReference type="Pfam" id="PF17921">
    <property type="entry name" value="Integrase_H2C2"/>
    <property type="match status" value="1"/>
</dbReference>
<dbReference type="Pfam" id="PF18701">
    <property type="entry name" value="DUF5641"/>
    <property type="match status" value="1"/>
</dbReference>
<evidence type="ECO:0008006" key="6">
    <source>
        <dbReference type="Google" id="ProtNLM"/>
    </source>
</evidence>
<name>A0A1D2M309_ORCCI</name>
<dbReference type="OMA" id="RERFWIT"/>
<dbReference type="STRING" id="48709.A0A1D2M309"/>
<dbReference type="InterPro" id="IPR040676">
    <property type="entry name" value="DUF5641"/>
</dbReference>
<dbReference type="OrthoDB" id="416987at2759"/>
<dbReference type="PANTHER" id="PTHR47331">
    <property type="entry name" value="PHD-TYPE DOMAIN-CONTAINING PROTEIN"/>
    <property type="match status" value="1"/>
</dbReference>
<protein>
    <recommendedName>
        <fullName evidence="6">DUF5641 domain-containing protein</fullName>
    </recommendedName>
</protein>
<feature type="domain" description="DUF5641" evidence="3">
    <location>
        <begin position="663"/>
        <end position="743"/>
    </location>
</feature>
<evidence type="ECO:0000259" key="3">
    <source>
        <dbReference type="Pfam" id="PF18701"/>
    </source>
</evidence>
<dbReference type="AlphaFoldDB" id="A0A1D2M309"/>
<sequence>LKSTTLFSCSYLVIRNICGAVDRIFQRKTNLNKMTSVKIQRAPVRAAFTKILNELGVKFQEDEKDHDEIDRLFDMLRDRNTRLEILDDSVQVELINNAASTENDFTVEYDSVQGYRDNCVFCGKRHESRDCFTVGKLSLEEKRDRLRKRRACFSCLQCGHSAASCHSKLQCPICQRKHVAVMCPELHKLKRESENTEAPEENDRAGENTTLSVLDKGPVLLQTLILKVHNGNKTVTCRAIIDTGSMRSYITKRAAEVLKLVTQDTVDLAHSLFGGAQTPATAHARHQVLISDIAGKNKQKLEVLQSDVIASNVPRGSTGNWIKELYRKRIHLTDIGNEDREVHILLGADIAGHLFTGEIQKTVQGPVAMTTLGWTVTGPTHTVSGGSNRTNDSSLLVHTLHITDADIQKLWKLDVLGIMDPTEVKSRSELTESALKHFENTVKQLQDGRYEVGLPWLDCHPPIAMNMDVCMKRLESCLRKLRSSGKVVISSITTADSVWYIASSYRRSVRVIAWILRWRKPKTMRYGNLTQEEENEAELVLIKQVQNNLHAGSLIVQQTKAVLHSDGLWRVRTEILMRDDLPDFRRPILIPGNHPITKILIDYIHVNNSHCGVQTLLCIIRERFWITRARQNPRKAVSKCATCRRFTATRLIPSEAPLPADREIREQLRRRFRGEYLGLLLHRNKKGKYSTIVLIEDDQKKRINWKLGRVVELIHGRDGVVRVARVKTAEGELLRPLRRLFPLECRERKEDGGNGQDSTQSEAEVLKTRSGREIKKPVRFQPE</sequence>
<proteinExistence type="predicted"/>
<evidence type="ECO:0000313" key="4">
    <source>
        <dbReference type="EMBL" id="ODM87357.1"/>
    </source>
</evidence>
<dbReference type="InterPro" id="IPR041588">
    <property type="entry name" value="Integrase_H2C2"/>
</dbReference>
<dbReference type="PANTHER" id="PTHR47331:SF5">
    <property type="entry name" value="RIBONUCLEASE H"/>
    <property type="match status" value="1"/>
</dbReference>
<reference evidence="4 5" key="1">
    <citation type="journal article" date="2016" name="Genome Biol. Evol.">
        <title>Gene Family Evolution Reflects Adaptation to Soil Environmental Stressors in the Genome of the Collembolan Orchesella cincta.</title>
        <authorList>
            <person name="Faddeeva-Vakhrusheva A."/>
            <person name="Derks M.F."/>
            <person name="Anvar S.Y."/>
            <person name="Agamennone V."/>
            <person name="Suring W."/>
            <person name="Smit S."/>
            <person name="van Straalen N.M."/>
            <person name="Roelofs D."/>
        </authorList>
    </citation>
    <scope>NUCLEOTIDE SEQUENCE [LARGE SCALE GENOMIC DNA]</scope>
    <source>
        <tissue evidence="4">Mixed pool</tissue>
    </source>
</reference>
<feature type="domain" description="Integrase zinc-binding" evidence="2">
    <location>
        <begin position="598"/>
        <end position="646"/>
    </location>
</feature>
<dbReference type="EMBL" id="LJIJ01005497">
    <property type="protein sequence ID" value="ODM87357.1"/>
    <property type="molecule type" value="Genomic_DNA"/>
</dbReference>
<gene>
    <name evidence="4" type="ORF">Ocin01_19325</name>
</gene>
<keyword evidence="5" id="KW-1185">Reference proteome</keyword>
<organism evidence="4 5">
    <name type="scientific">Orchesella cincta</name>
    <name type="common">Springtail</name>
    <name type="synonym">Podura cincta</name>
    <dbReference type="NCBI Taxonomy" id="48709"/>
    <lineage>
        <taxon>Eukaryota</taxon>
        <taxon>Metazoa</taxon>
        <taxon>Ecdysozoa</taxon>
        <taxon>Arthropoda</taxon>
        <taxon>Hexapoda</taxon>
        <taxon>Collembola</taxon>
        <taxon>Entomobryomorpha</taxon>
        <taxon>Entomobryoidea</taxon>
        <taxon>Orchesellidae</taxon>
        <taxon>Orchesellinae</taxon>
        <taxon>Orchesella</taxon>
    </lineage>
</organism>
<feature type="compositionally biased region" description="Basic and acidic residues" evidence="1">
    <location>
        <begin position="764"/>
        <end position="783"/>
    </location>
</feature>
<comment type="caution">
    <text evidence="4">The sequence shown here is derived from an EMBL/GenBank/DDBJ whole genome shotgun (WGS) entry which is preliminary data.</text>
</comment>
<feature type="non-terminal residue" evidence="4">
    <location>
        <position position="1"/>
    </location>
</feature>
<evidence type="ECO:0000259" key="2">
    <source>
        <dbReference type="Pfam" id="PF17921"/>
    </source>
</evidence>
<evidence type="ECO:0000256" key="1">
    <source>
        <dbReference type="SAM" id="MobiDB-lite"/>
    </source>
</evidence>